<feature type="region of interest" description="Disordered" evidence="1">
    <location>
        <begin position="72"/>
        <end position="94"/>
    </location>
</feature>
<comment type="caution">
    <text evidence="2">The sequence shown here is derived from an EMBL/GenBank/DDBJ whole genome shotgun (WGS) entry which is preliminary data.</text>
</comment>
<feature type="region of interest" description="Disordered" evidence="1">
    <location>
        <begin position="150"/>
        <end position="169"/>
    </location>
</feature>
<feature type="compositionally biased region" description="Basic and acidic residues" evidence="1">
    <location>
        <begin position="80"/>
        <end position="94"/>
    </location>
</feature>
<dbReference type="Proteomes" id="UP000780801">
    <property type="component" value="Unassembled WGS sequence"/>
</dbReference>
<name>A0A9P6FP45_9FUNG</name>
<accession>A0A9P6FP45</accession>
<evidence type="ECO:0000313" key="2">
    <source>
        <dbReference type="EMBL" id="KAF9579022.1"/>
    </source>
</evidence>
<evidence type="ECO:0000313" key="3">
    <source>
        <dbReference type="Proteomes" id="UP000780801"/>
    </source>
</evidence>
<dbReference type="AlphaFoldDB" id="A0A9P6FP45"/>
<dbReference type="EMBL" id="JAABOA010003117">
    <property type="protein sequence ID" value="KAF9579022.1"/>
    <property type="molecule type" value="Genomic_DNA"/>
</dbReference>
<protein>
    <submittedName>
        <fullName evidence="2">Uncharacterized protein</fullName>
    </submittedName>
</protein>
<keyword evidence="3" id="KW-1185">Reference proteome</keyword>
<dbReference type="OrthoDB" id="2431395at2759"/>
<proteinExistence type="predicted"/>
<gene>
    <name evidence="2" type="ORF">BGW38_004901</name>
</gene>
<sequence length="324" mass="37362">MTRRNHDRPVVPAKRDSQNDLQAQLLLQLEKRIQATDVHKDAIELLLTTVDKLKIQVEQLEAENKNKVLPALQRLNNGESSEKERTKNEESHQAAEMKTFCKRSAGRIQKEVNQLSADFECFQSMSTLRFAVKSEMNELWAALKDKQDRHSDQYEKARKPSPFGKGENKPEDCREFLARLSLYFHAHSNDYPDDASKCLYAISYLEGSAFSLMESSLETLNRPLGERSRIMSDDIGIQDNQLILQRAADSCQALDQLRYRLRLVQKRLVQARKDPQHSPVSAGQEVELTDLLNEAYTLQFQISLILNATEEPIPERQRRPRKNQ</sequence>
<reference evidence="2" key="1">
    <citation type="journal article" date="2020" name="Fungal Divers.">
        <title>Resolving the Mortierellaceae phylogeny through synthesis of multi-gene phylogenetics and phylogenomics.</title>
        <authorList>
            <person name="Vandepol N."/>
            <person name="Liber J."/>
            <person name="Desiro A."/>
            <person name="Na H."/>
            <person name="Kennedy M."/>
            <person name="Barry K."/>
            <person name="Grigoriev I.V."/>
            <person name="Miller A.N."/>
            <person name="O'Donnell K."/>
            <person name="Stajich J.E."/>
            <person name="Bonito G."/>
        </authorList>
    </citation>
    <scope>NUCLEOTIDE SEQUENCE</scope>
    <source>
        <strain evidence="2">KOD1015</strain>
    </source>
</reference>
<evidence type="ECO:0000256" key="1">
    <source>
        <dbReference type="SAM" id="MobiDB-lite"/>
    </source>
</evidence>
<organism evidence="2 3">
    <name type="scientific">Lunasporangiospora selenospora</name>
    <dbReference type="NCBI Taxonomy" id="979761"/>
    <lineage>
        <taxon>Eukaryota</taxon>
        <taxon>Fungi</taxon>
        <taxon>Fungi incertae sedis</taxon>
        <taxon>Mucoromycota</taxon>
        <taxon>Mortierellomycotina</taxon>
        <taxon>Mortierellomycetes</taxon>
        <taxon>Mortierellales</taxon>
        <taxon>Mortierellaceae</taxon>
        <taxon>Lunasporangiospora</taxon>
    </lineage>
</organism>